<gene>
    <name evidence="1" type="ORF">Asulf_00312</name>
</gene>
<proteinExistence type="predicted"/>
<dbReference type="Proteomes" id="UP000013307">
    <property type="component" value="Chromosome"/>
</dbReference>
<name>N0B9S2_9EURY</name>
<sequence>MQWPIKILLVHPKAPFMQDKKLTISADCALVVNKEISEKFGKEALIIGCPMLEDPRRMFEKIRLIVDESSAEEIEIFSMEVPCCQAIHMMVEKANEERKEKGKSEIKVTRKIVRVNGETEEYTGEVDESMLQAEIKAHRGG</sequence>
<accession>N0B9S2</accession>
<dbReference type="STRING" id="387631.Asulf_00312"/>
<evidence type="ECO:0008006" key="3">
    <source>
        <dbReference type="Google" id="ProtNLM"/>
    </source>
</evidence>
<evidence type="ECO:0000313" key="1">
    <source>
        <dbReference type="EMBL" id="AGK60344.1"/>
    </source>
</evidence>
<evidence type="ECO:0000313" key="2">
    <source>
        <dbReference type="Proteomes" id="UP000013307"/>
    </source>
</evidence>
<dbReference type="eggNOG" id="arCOG00296">
    <property type="taxonomic scope" value="Archaea"/>
</dbReference>
<dbReference type="AlphaFoldDB" id="N0B9S2"/>
<dbReference type="HOGENOM" id="CLU_1830484_0_0_2"/>
<dbReference type="EMBL" id="CP005290">
    <property type="protein sequence ID" value="AGK60344.1"/>
    <property type="molecule type" value="Genomic_DNA"/>
</dbReference>
<reference evidence="1 2" key="1">
    <citation type="journal article" date="2013" name="Genome Announc.">
        <title>Complete Genome Sequence of the Thermophilic and Facultatively Chemolithoautotrophic Sulfate Reducer Archaeoglobus sulfaticallidus Strain PM70-1T.</title>
        <authorList>
            <person name="Stokke R."/>
            <person name="Hocking W.P."/>
            <person name="Steinsbu B.O."/>
            <person name="Steen I.H."/>
        </authorList>
    </citation>
    <scope>NUCLEOTIDE SEQUENCE [LARGE SCALE GENOMIC DNA]</scope>
    <source>
        <strain evidence="1">PM70-1</strain>
    </source>
</reference>
<dbReference type="KEGG" id="ast:Asulf_00312"/>
<keyword evidence="2" id="KW-1185">Reference proteome</keyword>
<protein>
    <recommendedName>
        <fullName evidence="3">4Fe-4S ferredoxin-type domain-containing protein</fullName>
    </recommendedName>
</protein>
<organism evidence="1 2">
    <name type="scientific">Archaeoglobus sulfaticallidus PM70-1</name>
    <dbReference type="NCBI Taxonomy" id="387631"/>
    <lineage>
        <taxon>Archaea</taxon>
        <taxon>Methanobacteriati</taxon>
        <taxon>Methanobacteriota</taxon>
        <taxon>Archaeoglobi</taxon>
        <taxon>Archaeoglobales</taxon>
        <taxon>Archaeoglobaceae</taxon>
        <taxon>Archaeoglobus</taxon>
    </lineage>
</organism>
<dbReference type="OrthoDB" id="51307at2157"/>